<dbReference type="Gene3D" id="6.10.340.10">
    <property type="match status" value="1"/>
</dbReference>
<dbReference type="SMART" id="SM00065">
    <property type="entry name" value="GAF"/>
    <property type="match status" value="1"/>
</dbReference>
<keyword evidence="2" id="KW-1133">Transmembrane helix</keyword>
<proteinExistence type="predicted"/>
<evidence type="ECO:0000313" key="4">
    <source>
        <dbReference type="EMBL" id="AKQ03590.1"/>
    </source>
</evidence>
<sequence>MPKKIKLILALSLSAGTGLVFLIWLFPNSESQSVWVKQAATVLAAVLLFSGLACIWLYRRLRRPIELLEEAIQKFSSKGEIRKLSEKKGADTGGLFQAYNQMLEKLEENRQEVKEETKRLEAINRIVSLADLNFDQDKVKRQACQVLLDAIDLDYVAIYSVAQPSGEIKLEQKLSREGVALPDLDALRFWREAIKKAAQTNQMFLAQDQKSQSKSGTELDLLQKLRPALAALPLSCKGTVTGLAVGASFRRPFFNPGELEIFSSICQHLSVSLENFRLYQNLRERVIEVTTFNRISQALSSILEVEQLLKELLQIITTSFGYNVCAVFLHDPERGELASKALWGYPS</sequence>
<feature type="coiled-coil region" evidence="1">
    <location>
        <begin position="96"/>
        <end position="126"/>
    </location>
</feature>
<dbReference type="InterPro" id="IPR003018">
    <property type="entry name" value="GAF"/>
</dbReference>
<dbReference type="GO" id="GO:0007165">
    <property type="term" value="P:signal transduction"/>
    <property type="evidence" value="ECO:0007669"/>
    <property type="project" value="InterPro"/>
</dbReference>
<keyword evidence="2" id="KW-0812">Transmembrane</keyword>
<evidence type="ECO:0000256" key="1">
    <source>
        <dbReference type="SAM" id="Coils"/>
    </source>
</evidence>
<keyword evidence="1" id="KW-0175">Coiled coil</keyword>
<feature type="transmembrane region" description="Helical" evidence="2">
    <location>
        <begin position="7"/>
        <end position="26"/>
    </location>
</feature>
<feature type="domain" description="HAMP" evidence="3">
    <location>
        <begin position="59"/>
        <end position="111"/>
    </location>
</feature>
<dbReference type="GO" id="GO:0016020">
    <property type="term" value="C:membrane"/>
    <property type="evidence" value="ECO:0007669"/>
    <property type="project" value="InterPro"/>
</dbReference>
<dbReference type="PROSITE" id="PS50885">
    <property type="entry name" value="HAMP"/>
    <property type="match status" value="1"/>
</dbReference>
<keyword evidence="2" id="KW-0472">Membrane</keyword>
<dbReference type="EMBL" id="KT007017">
    <property type="protein sequence ID" value="AKQ03590.1"/>
    <property type="molecule type" value="Genomic_DNA"/>
</dbReference>
<dbReference type="AlphaFoldDB" id="A0A0H4T9W8"/>
<organism evidence="4">
    <name type="scientific">uncultured candidate division Zixibacteria bacterium Rifle_16ft_4_minimus_38126</name>
    <dbReference type="NCBI Taxonomy" id="1665171"/>
    <lineage>
        <taxon>Bacteria</taxon>
        <taxon>Pseudomonadati</taxon>
    </lineage>
</organism>
<dbReference type="Gene3D" id="3.30.450.40">
    <property type="match status" value="2"/>
</dbReference>
<protein>
    <recommendedName>
        <fullName evidence="3">HAMP domain-containing protein</fullName>
    </recommendedName>
</protein>
<feature type="non-terminal residue" evidence="4">
    <location>
        <position position="347"/>
    </location>
</feature>
<reference evidence="4" key="1">
    <citation type="journal article" date="2015" name="ISME J.">
        <title>Aquifer environment selects for microbial species cohorts in sediment and groundwater.</title>
        <authorList>
            <person name="Hug L.A."/>
            <person name="Thomas B.C."/>
            <person name="Brown C.T."/>
            <person name="Frischkorn K.R."/>
            <person name="Williams K.H."/>
            <person name="Tringe S.G."/>
            <person name="Banfield J.F."/>
        </authorList>
    </citation>
    <scope>NUCLEOTIDE SEQUENCE</scope>
</reference>
<evidence type="ECO:0000259" key="3">
    <source>
        <dbReference type="PROSITE" id="PS50885"/>
    </source>
</evidence>
<dbReference type="InterPro" id="IPR029016">
    <property type="entry name" value="GAF-like_dom_sf"/>
</dbReference>
<evidence type="ECO:0000256" key="2">
    <source>
        <dbReference type="SAM" id="Phobius"/>
    </source>
</evidence>
<name>A0A0H4T9W8_UNCZI</name>
<feature type="transmembrane region" description="Helical" evidence="2">
    <location>
        <begin position="38"/>
        <end position="58"/>
    </location>
</feature>
<accession>A0A0H4T9W8</accession>
<dbReference type="InterPro" id="IPR003660">
    <property type="entry name" value="HAMP_dom"/>
</dbReference>
<dbReference type="Pfam" id="PF01590">
    <property type="entry name" value="GAF"/>
    <property type="match status" value="1"/>
</dbReference>
<dbReference type="SUPFAM" id="SSF55781">
    <property type="entry name" value="GAF domain-like"/>
    <property type="match status" value="2"/>
</dbReference>